<feature type="compositionally biased region" description="Basic and acidic residues" evidence="1">
    <location>
        <begin position="87"/>
        <end position="100"/>
    </location>
</feature>
<dbReference type="Proteomes" id="UP000250235">
    <property type="component" value="Unassembled WGS sequence"/>
</dbReference>
<reference evidence="2 3" key="1">
    <citation type="journal article" date="2015" name="Proc. Natl. Acad. Sci. U.S.A.">
        <title>The resurrection genome of Boea hygrometrica: A blueprint for survival of dehydration.</title>
        <authorList>
            <person name="Xiao L."/>
            <person name="Yang G."/>
            <person name="Zhang L."/>
            <person name="Yang X."/>
            <person name="Zhao S."/>
            <person name="Ji Z."/>
            <person name="Zhou Q."/>
            <person name="Hu M."/>
            <person name="Wang Y."/>
            <person name="Chen M."/>
            <person name="Xu Y."/>
            <person name="Jin H."/>
            <person name="Xiao X."/>
            <person name="Hu G."/>
            <person name="Bao F."/>
            <person name="Hu Y."/>
            <person name="Wan P."/>
            <person name="Li L."/>
            <person name="Deng X."/>
            <person name="Kuang T."/>
            <person name="Xiang C."/>
            <person name="Zhu J.K."/>
            <person name="Oliver M.J."/>
            <person name="He Y."/>
        </authorList>
    </citation>
    <scope>NUCLEOTIDE SEQUENCE [LARGE SCALE GENOMIC DNA]</scope>
    <source>
        <strain evidence="3">cv. XS01</strain>
    </source>
</reference>
<feature type="compositionally biased region" description="Basic and acidic residues" evidence="1">
    <location>
        <begin position="59"/>
        <end position="68"/>
    </location>
</feature>
<evidence type="ECO:0000256" key="1">
    <source>
        <dbReference type="SAM" id="MobiDB-lite"/>
    </source>
</evidence>
<evidence type="ECO:0000313" key="2">
    <source>
        <dbReference type="EMBL" id="KZV55458.1"/>
    </source>
</evidence>
<sequence>MSSPDSSVVRKVAESIDSPSPTETRYREDEIPSSIDLQKARLLRIDRDVARLAAQGRTWRQDDQSRDDESSEGEEANPEVASSSRSSGKEKRKTPLEGREKRKKHHHEEGATDTTRTTILKEPINVSVDTTNKGPEQQSTEVPYVLLDTSAISFVAQPSGSTSLEFIRRLVHEQDFDLLGQLHDQLSNLGNLDNTQTNQHQLQRDMGSKSNCALCVCVSCCKQGSKRCRFERWSDVALLEISLTLTLPPALSPAEIVLPVKIWNHNFTAHMANQIKRHNVSSVTYENFPGGLSIDTSLETGVAGFEEREVAVVLECLCDCGPAVLLFFNSLG</sequence>
<feature type="region of interest" description="Disordered" evidence="1">
    <location>
        <begin position="1"/>
        <end position="40"/>
    </location>
</feature>
<name>A0A2Z7D726_9LAMI</name>
<protein>
    <submittedName>
        <fullName evidence="2">Uncharacterized protein</fullName>
    </submittedName>
</protein>
<proteinExistence type="predicted"/>
<dbReference type="AlphaFoldDB" id="A0A2Z7D726"/>
<accession>A0A2Z7D726</accession>
<keyword evidence="3" id="KW-1185">Reference proteome</keyword>
<dbReference type="OrthoDB" id="408743at2759"/>
<organism evidence="2 3">
    <name type="scientific">Dorcoceras hygrometricum</name>
    <dbReference type="NCBI Taxonomy" id="472368"/>
    <lineage>
        <taxon>Eukaryota</taxon>
        <taxon>Viridiplantae</taxon>
        <taxon>Streptophyta</taxon>
        <taxon>Embryophyta</taxon>
        <taxon>Tracheophyta</taxon>
        <taxon>Spermatophyta</taxon>
        <taxon>Magnoliopsida</taxon>
        <taxon>eudicotyledons</taxon>
        <taxon>Gunneridae</taxon>
        <taxon>Pentapetalae</taxon>
        <taxon>asterids</taxon>
        <taxon>lamiids</taxon>
        <taxon>Lamiales</taxon>
        <taxon>Gesneriaceae</taxon>
        <taxon>Didymocarpoideae</taxon>
        <taxon>Trichosporeae</taxon>
        <taxon>Loxocarpinae</taxon>
        <taxon>Dorcoceras</taxon>
    </lineage>
</organism>
<dbReference type="EMBL" id="KQ988543">
    <property type="protein sequence ID" value="KZV55458.1"/>
    <property type="molecule type" value="Genomic_DNA"/>
</dbReference>
<evidence type="ECO:0000313" key="3">
    <source>
        <dbReference type="Proteomes" id="UP000250235"/>
    </source>
</evidence>
<feature type="region of interest" description="Disordered" evidence="1">
    <location>
        <begin position="52"/>
        <end position="122"/>
    </location>
</feature>
<gene>
    <name evidence="2" type="ORF">F511_32005</name>
</gene>